<protein>
    <submittedName>
        <fullName evidence="1">Uncharacterized protein</fullName>
    </submittedName>
</protein>
<keyword evidence="2" id="KW-1185">Reference proteome</keyword>
<comment type="caution">
    <text evidence="1">The sequence shown here is derived from an EMBL/GenBank/DDBJ whole genome shotgun (WGS) entry which is preliminary data.</text>
</comment>
<reference evidence="1 2" key="1">
    <citation type="journal article" date="2024" name="J Genomics">
        <title>Draft genome sequencing and assembly of Favolaschia claudopus CIRM-BRFM 2984 isolated from oak limbs.</title>
        <authorList>
            <person name="Navarro D."/>
            <person name="Drula E."/>
            <person name="Chaduli D."/>
            <person name="Cazenave R."/>
            <person name="Ahrendt S."/>
            <person name="Wang J."/>
            <person name="Lipzen A."/>
            <person name="Daum C."/>
            <person name="Barry K."/>
            <person name="Grigoriev I.V."/>
            <person name="Favel A."/>
            <person name="Rosso M.N."/>
            <person name="Martin F."/>
        </authorList>
    </citation>
    <scope>NUCLEOTIDE SEQUENCE [LARGE SCALE GENOMIC DNA]</scope>
    <source>
        <strain evidence="1 2">CIRM-BRFM 2984</strain>
    </source>
</reference>
<organism evidence="1 2">
    <name type="scientific">Favolaschia claudopus</name>
    <dbReference type="NCBI Taxonomy" id="2862362"/>
    <lineage>
        <taxon>Eukaryota</taxon>
        <taxon>Fungi</taxon>
        <taxon>Dikarya</taxon>
        <taxon>Basidiomycota</taxon>
        <taxon>Agaricomycotina</taxon>
        <taxon>Agaricomycetes</taxon>
        <taxon>Agaricomycetidae</taxon>
        <taxon>Agaricales</taxon>
        <taxon>Marasmiineae</taxon>
        <taxon>Mycenaceae</taxon>
        <taxon>Favolaschia</taxon>
    </lineage>
</organism>
<accession>A0AAW0AEY3</accession>
<sequence>MLLPTLRTTTQCKHLHTIAISLAAPFKLAPADCTELDSVLTSLSPASLSVVEFEQRDNPGNDSDSDQRAELNTELSKALPLLYARNLLQAVCRPDAVVESRWRELVDNL</sequence>
<evidence type="ECO:0000313" key="1">
    <source>
        <dbReference type="EMBL" id="KAK7007610.1"/>
    </source>
</evidence>
<gene>
    <name evidence="1" type="ORF">R3P38DRAFT_3212000</name>
</gene>
<dbReference type="EMBL" id="JAWWNJ010000070">
    <property type="protein sequence ID" value="KAK7007610.1"/>
    <property type="molecule type" value="Genomic_DNA"/>
</dbReference>
<evidence type="ECO:0000313" key="2">
    <source>
        <dbReference type="Proteomes" id="UP001362999"/>
    </source>
</evidence>
<name>A0AAW0AEY3_9AGAR</name>
<dbReference type="AlphaFoldDB" id="A0AAW0AEY3"/>
<proteinExistence type="predicted"/>
<dbReference type="Proteomes" id="UP001362999">
    <property type="component" value="Unassembled WGS sequence"/>
</dbReference>